<dbReference type="AlphaFoldDB" id="A0ABC8R7J2"/>
<proteinExistence type="predicted"/>
<keyword evidence="2" id="KW-1185">Reference proteome</keyword>
<reference evidence="1 2" key="1">
    <citation type="submission" date="2024-02" db="EMBL/GenBank/DDBJ databases">
        <authorList>
            <person name="Vignale AGUSTIN F."/>
            <person name="Sosa J E."/>
            <person name="Modenutti C."/>
        </authorList>
    </citation>
    <scope>NUCLEOTIDE SEQUENCE [LARGE SCALE GENOMIC DNA]</scope>
</reference>
<name>A0ABC8R7J2_9AQUA</name>
<evidence type="ECO:0000313" key="1">
    <source>
        <dbReference type="EMBL" id="CAK9140722.1"/>
    </source>
</evidence>
<evidence type="ECO:0000313" key="2">
    <source>
        <dbReference type="Proteomes" id="UP001642360"/>
    </source>
</evidence>
<dbReference type="InterPro" id="IPR029063">
    <property type="entry name" value="SAM-dependent_MTases_sf"/>
</dbReference>
<sequence>MASKILCQLGKLHKIGTGALSHQRRDLTANSLVEPFILRASGTQILLHARPYSDIPQPLNIDPDSPNNVAIESEAKNMNRVSSSSMSSSLNEAELAKFAAIAETWWDAEGPFKPLHVMNPTRLAFIRSTLCRHFR</sequence>
<gene>
    <name evidence="1" type="ORF">ILEXP_LOCUS8237</name>
</gene>
<dbReference type="EMBL" id="CAUOFW020001070">
    <property type="protein sequence ID" value="CAK9140722.1"/>
    <property type="molecule type" value="Genomic_DNA"/>
</dbReference>
<protein>
    <submittedName>
        <fullName evidence="1">Uncharacterized protein</fullName>
    </submittedName>
</protein>
<accession>A0ABC8R7J2</accession>
<dbReference type="Proteomes" id="UP001642360">
    <property type="component" value="Unassembled WGS sequence"/>
</dbReference>
<organism evidence="1 2">
    <name type="scientific">Ilex paraguariensis</name>
    <name type="common">yerba mate</name>
    <dbReference type="NCBI Taxonomy" id="185542"/>
    <lineage>
        <taxon>Eukaryota</taxon>
        <taxon>Viridiplantae</taxon>
        <taxon>Streptophyta</taxon>
        <taxon>Embryophyta</taxon>
        <taxon>Tracheophyta</taxon>
        <taxon>Spermatophyta</taxon>
        <taxon>Magnoliopsida</taxon>
        <taxon>eudicotyledons</taxon>
        <taxon>Gunneridae</taxon>
        <taxon>Pentapetalae</taxon>
        <taxon>asterids</taxon>
        <taxon>campanulids</taxon>
        <taxon>Aquifoliales</taxon>
        <taxon>Aquifoliaceae</taxon>
        <taxon>Ilex</taxon>
    </lineage>
</organism>
<dbReference type="Gene3D" id="3.40.50.150">
    <property type="entry name" value="Vaccinia Virus protein VP39"/>
    <property type="match status" value="1"/>
</dbReference>
<comment type="caution">
    <text evidence="1">The sequence shown here is derived from an EMBL/GenBank/DDBJ whole genome shotgun (WGS) entry which is preliminary data.</text>
</comment>